<reference evidence="3" key="1">
    <citation type="submission" date="2011-07" db="EMBL/GenBank/DDBJ databases">
        <authorList>
            <consortium name="Caenorhabditis brenneri Sequencing and Analysis Consortium"/>
            <person name="Wilson R.K."/>
        </authorList>
    </citation>
    <scope>NUCLEOTIDE SEQUENCE [LARGE SCALE GENOMIC DNA]</scope>
    <source>
        <strain evidence="3">PB2801</strain>
    </source>
</reference>
<organism evidence="3">
    <name type="scientific">Caenorhabditis brenneri</name>
    <name type="common">Nematode worm</name>
    <dbReference type="NCBI Taxonomy" id="135651"/>
    <lineage>
        <taxon>Eukaryota</taxon>
        <taxon>Metazoa</taxon>
        <taxon>Ecdysozoa</taxon>
        <taxon>Nematoda</taxon>
        <taxon>Chromadorea</taxon>
        <taxon>Rhabditida</taxon>
        <taxon>Rhabditina</taxon>
        <taxon>Rhabditomorpha</taxon>
        <taxon>Rhabditoidea</taxon>
        <taxon>Rhabditidae</taxon>
        <taxon>Peloderinae</taxon>
        <taxon>Caenorhabditis</taxon>
    </lineage>
</organism>
<keyword evidence="3" id="KW-1185">Reference proteome</keyword>
<evidence type="ECO:0008006" key="4">
    <source>
        <dbReference type="Google" id="ProtNLM"/>
    </source>
</evidence>
<evidence type="ECO:0000313" key="3">
    <source>
        <dbReference type="Proteomes" id="UP000008068"/>
    </source>
</evidence>
<feature type="region of interest" description="Disordered" evidence="1">
    <location>
        <begin position="41"/>
        <end position="74"/>
    </location>
</feature>
<evidence type="ECO:0000256" key="1">
    <source>
        <dbReference type="SAM" id="MobiDB-lite"/>
    </source>
</evidence>
<dbReference type="AlphaFoldDB" id="G0NWG1"/>
<dbReference type="InParanoid" id="G0NWG1"/>
<accession>G0NWG1</accession>
<dbReference type="Proteomes" id="UP000008068">
    <property type="component" value="Unassembled WGS sequence"/>
</dbReference>
<name>G0NWG1_CAEBE</name>
<proteinExistence type="predicted"/>
<evidence type="ECO:0000313" key="2">
    <source>
        <dbReference type="EMBL" id="EGT38795.1"/>
    </source>
</evidence>
<dbReference type="HOGENOM" id="CLU_2673293_0_0_1"/>
<gene>
    <name evidence="2" type="ORF">CAEBREN_14002</name>
</gene>
<protein>
    <recommendedName>
        <fullName evidence="4">Protein kinase domain-containing protein</fullName>
    </recommendedName>
</protein>
<feature type="compositionally biased region" description="Basic and acidic residues" evidence="1">
    <location>
        <begin position="55"/>
        <end position="74"/>
    </location>
</feature>
<dbReference type="EMBL" id="GL379964">
    <property type="protein sequence ID" value="EGT38795.1"/>
    <property type="molecule type" value="Genomic_DNA"/>
</dbReference>
<sequence>MDDNAINFIKRILTEKVEDRATIEQIRNDPWLAPEVLPTTSLKRKAIGNENSGDQQKEADKRQRLEHSDTSSEA</sequence>
<dbReference type="Gene3D" id="1.10.510.10">
    <property type="entry name" value="Transferase(Phosphotransferase) domain 1"/>
    <property type="match status" value="1"/>
</dbReference>